<gene>
    <name evidence="1" type="ORF">T07_8892</name>
</gene>
<dbReference type="AlphaFoldDB" id="A0A0V0S4B4"/>
<name>A0A0V0S4B4_9BILA</name>
<organism evidence="1 2">
    <name type="scientific">Trichinella nelsoni</name>
    <dbReference type="NCBI Taxonomy" id="6336"/>
    <lineage>
        <taxon>Eukaryota</taxon>
        <taxon>Metazoa</taxon>
        <taxon>Ecdysozoa</taxon>
        <taxon>Nematoda</taxon>
        <taxon>Enoplea</taxon>
        <taxon>Dorylaimia</taxon>
        <taxon>Trichinellida</taxon>
        <taxon>Trichinellidae</taxon>
        <taxon>Trichinella</taxon>
    </lineage>
</organism>
<protein>
    <submittedName>
        <fullName evidence="1">Uncharacterized protein</fullName>
    </submittedName>
</protein>
<dbReference type="EMBL" id="JYDL01000038">
    <property type="protein sequence ID" value="KRX21548.1"/>
    <property type="molecule type" value="Genomic_DNA"/>
</dbReference>
<proteinExistence type="predicted"/>
<evidence type="ECO:0000313" key="1">
    <source>
        <dbReference type="EMBL" id="KRX21548.1"/>
    </source>
</evidence>
<keyword evidence="2" id="KW-1185">Reference proteome</keyword>
<sequence length="87" mass="10062">MTYTADNRQSALMRAIIHQLFNKSSQQKNIVEEGEDNEKEIGKSISFKDCPQTSSAYDYYIRPNTVGRWTLQSSSPLDENSPIDWWT</sequence>
<evidence type="ECO:0000313" key="2">
    <source>
        <dbReference type="Proteomes" id="UP000054630"/>
    </source>
</evidence>
<accession>A0A0V0S4B4</accession>
<reference evidence="1 2" key="1">
    <citation type="submission" date="2015-01" db="EMBL/GenBank/DDBJ databases">
        <title>Evolution of Trichinella species and genotypes.</title>
        <authorList>
            <person name="Korhonen P.K."/>
            <person name="Edoardo P."/>
            <person name="Giuseppe L.R."/>
            <person name="Gasser R.B."/>
        </authorList>
    </citation>
    <scope>NUCLEOTIDE SEQUENCE [LARGE SCALE GENOMIC DNA]</scope>
    <source>
        <strain evidence="1">ISS37</strain>
    </source>
</reference>
<comment type="caution">
    <text evidence="1">The sequence shown here is derived from an EMBL/GenBank/DDBJ whole genome shotgun (WGS) entry which is preliminary data.</text>
</comment>
<dbReference type="Proteomes" id="UP000054630">
    <property type="component" value="Unassembled WGS sequence"/>
</dbReference>